<protein>
    <submittedName>
        <fullName evidence="5">Flagellin</fullName>
    </submittedName>
</protein>
<proteinExistence type="inferred from homology"/>
<name>A0ABY0DU49_9BRAD</name>
<feature type="domain" description="Flagellin N-terminal" evidence="4">
    <location>
        <begin position="7"/>
        <end position="48"/>
    </location>
</feature>
<dbReference type="Proteomes" id="UP000290401">
    <property type="component" value="Unassembled WGS sequence"/>
</dbReference>
<evidence type="ECO:0000313" key="5">
    <source>
        <dbReference type="EMBL" id="RXH01723.1"/>
    </source>
</evidence>
<evidence type="ECO:0000259" key="4">
    <source>
        <dbReference type="Pfam" id="PF00669"/>
    </source>
</evidence>
<dbReference type="EMBL" id="RDQZ01000089">
    <property type="protein sequence ID" value="RXH01723.1"/>
    <property type="molecule type" value="Genomic_DNA"/>
</dbReference>
<feature type="non-terminal residue" evidence="5">
    <location>
        <position position="48"/>
    </location>
</feature>
<comment type="similarity">
    <text evidence="2">Belongs to the bacterial flagellin family.</text>
</comment>
<dbReference type="Pfam" id="PF00669">
    <property type="entry name" value="Flagellin_N"/>
    <property type="match status" value="1"/>
</dbReference>
<accession>A0ABY0DU49</accession>
<keyword evidence="3" id="KW-0975">Bacterial flagellum</keyword>
<comment type="subcellular location">
    <subcellularLocation>
        <location evidence="1">Bacterial flagellum</location>
    </subcellularLocation>
</comment>
<sequence length="48" mass="5107">MSSSLLTNSAAMTALQTLRNVSSSLQTTENRISTGQRVATASDNAAYW</sequence>
<reference evidence="5 6" key="1">
    <citation type="submission" date="2018-10" db="EMBL/GenBank/DDBJ databases">
        <title>Bradyrhizobium sp. nov., effective nodules isolated from peanut in China.</title>
        <authorList>
            <person name="Li Y."/>
        </authorList>
    </citation>
    <scope>NUCLEOTIDE SEQUENCE [LARGE SCALE GENOMIC DNA]</scope>
    <source>
        <strain evidence="5 6">CCBAU 53426</strain>
    </source>
</reference>
<dbReference type="InterPro" id="IPR001029">
    <property type="entry name" value="Flagellin_N"/>
</dbReference>
<keyword evidence="5" id="KW-0282">Flagellum</keyword>
<organism evidence="5 6">
    <name type="scientific">Bradyrhizobium guangzhouense</name>
    <dbReference type="NCBI Taxonomy" id="1325095"/>
    <lineage>
        <taxon>Bacteria</taxon>
        <taxon>Pseudomonadati</taxon>
        <taxon>Pseudomonadota</taxon>
        <taxon>Alphaproteobacteria</taxon>
        <taxon>Hyphomicrobiales</taxon>
        <taxon>Nitrobacteraceae</taxon>
        <taxon>Bradyrhizobium</taxon>
    </lineage>
</organism>
<comment type="caution">
    <text evidence="5">The sequence shown here is derived from an EMBL/GenBank/DDBJ whole genome shotgun (WGS) entry which is preliminary data.</text>
</comment>
<evidence type="ECO:0000313" key="6">
    <source>
        <dbReference type="Proteomes" id="UP000290401"/>
    </source>
</evidence>
<evidence type="ECO:0000256" key="2">
    <source>
        <dbReference type="ARBA" id="ARBA00005709"/>
    </source>
</evidence>
<dbReference type="SUPFAM" id="SSF64518">
    <property type="entry name" value="Phase 1 flagellin"/>
    <property type="match status" value="1"/>
</dbReference>
<keyword evidence="5" id="KW-0969">Cilium</keyword>
<evidence type="ECO:0000256" key="1">
    <source>
        <dbReference type="ARBA" id="ARBA00004365"/>
    </source>
</evidence>
<gene>
    <name evidence="5" type="ORF">EAS56_38280</name>
</gene>
<keyword evidence="6" id="KW-1185">Reference proteome</keyword>
<evidence type="ECO:0000256" key="3">
    <source>
        <dbReference type="ARBA" id="ARBA00023143"/>
    </source>
</evidence>
<keyword evidence="5" id="KW-0966">Cell projection</keyword>